<name>A0A819UDH7_9BILA</name>
<dbReference type="EMBL" id="CAJOBG010004042">
    <property type="protein sequence ID" value="CAF4092457.1"/>
    <property type="molecule type" value="Genomic_DNA"/>
</dbReference>
<protein>
    <submittedName>
        <fullName evidence="1">Uncharacterized protein</fullName>
    </submittedName>
</protein>
<gene>
    <name evidence="1" type="ORF">OVN521_LOCUS20439</name>
</gene>
<proteinExistence type="predicted"/>
<dbReference type="AlphaFoldDB" id="A0A819UDH7"/>
<keyword evidence="2" id="KW-1185">Reference proteome</keyword>
<organism evidence="1 2">
    <name type="scientific">Rotaria magnacalcarata</name>
    <dbReference type="NCBI Taxonomy" id="392030"/>
    <lineage>
        <taxon>Eukaryota</taxon>
        <taxon>Metazoa</taxon>
        <taxon>Spiralia</taxon>
        <taxon>Gnathifera</taxon>
        <taxon>Rotifera</taxon>
        <taxon>Eurotatoria</taxon>
        <taxon>Bdelloidea</taxon>
        <taxon>Philodinida</taxon>
        <taxon>Philodinidae</taxon>
        <taxon>Rotaria</taxon>
    </lineage>
</organism>
<reference evidence="1" key="1">
    <citation type="submission" date="2021-02" db="EMBL/GenBank/DDBJ databases">
        <authorList>
            <person name="Nowell W R."/>
        </authorList>
    </citation>
    <scope>NUCLEOTIDE SEQUENCE</scope>
</reference>
<accession>A0A819UDH7</accession>
<evidence type="ECO:0000313" key="1">
    <source>
        <dbReference type="EMBL" id="CAF4092457.1"/>
    </source>
</evidence>
<evidence type="ECO:0000313" key="2">
    <source>
        <dbReference type="Proteomes" id="UP000663866"/>
    </source>
</evidence>
<dbReference type="Proteomes" id="UP000663866">
    <property type="component" value="Unassembled WGS sequence"/>
</dbReference>
<comment type="caution">
    <text evidence="1">The sequence shown here is derived from an EMBL/GenBank/DDBJ whole genome shotgun (WGS) entry which is preliminary data.</text>
</comment>
<sequence length="203" mass="23376">MATVSPINSNQSLQYFRKMSTSPIASVPSPDDYLIYILDMQSYLVADQFIIRKVDEKKRFDMNTEKNKIISVDTFSDCQITLENMKQSAQRFGNSEVIELPNKNEHDIYDLGYNQNDSSIGKDQVDDQLEKLLNEIADQALVVDDDTQFHRATKKHNLSAEGCLVEEYRREMTKNARQQAKTAIYLMRTELSTGLIEEQHVIL</sequence>